<dbReference type="EMBL" id="JAYGGQ010000013">
    <property type="protein sequence ID" value="MEA5456291.1"/>
    <property type="molecule type" value="Genomic_DNA"/>
</dbReference>
<dbReference type="PANTHER" id="PTHR42781:SF4">
    <property type="entry name" value="SPERMIDINE_PUTRESCINE IMPORT ATP-BINDING PROTEIN POTA"/>
    <property type="match status" value="1"/>
</dbReference>
<evidence type="ECO:0000256" key="3">
    <source>
        <dbReference type="ARBA" id="ARBA00022840"/>
    </source>
</evidence>
<dbReference type="SUPFAM" id="SSF50331">
    <property type="entry name" value="MOP-like"/>
    <property type="match status" value="1"/>
</dbReference>
<comment type="caution">
    <text evidence="5">The sequence shown here is derived from an EMBL/GenBank/DDBJ whole genome shotgun (WGS) entry which is preliminary data.</text>
</comment>
<evidence type="ECO:0000313" key="6">
    <source>
        <dbReference type="Proteomes" id="UP001304769"/>
    </source>
</evidence>
<dbReference type="RefSeq" id="WP_323280176.1">
    <property type="nucleotide sequence ID" value="NZ_JAYGGQ010000013.1"/>
</dbReference>
<organism evidence="5 6">
    <name type="scientific">Sinomonas terricola</name>
    <dbReference type="NCBI Taxonomy" id="3110330"/>
    <lineage>
        <taxon>Bacteria</taxon>
        <taxon>Bacillati</taxon>
        <taxon>Actinomycetota</taxon>
        <taxon>Actinomycetes</taxon>
        <taxon>Micrococcales</taxon>
        <taxon>Micrococcaceae</taxon>
        <taxon>Sinomonas</taxon>
    </lineage>
</organism>
<dbReference type="PANTHER" id="PTHR42781">
    <property type="entry name" value="SPERMIDINE/PUTRESCINE IMPORT ATP-BINDING PROTEIN POTA"/>
    <property type="match status" value="1"/>
</dbReference>
<keyword evidence="1" id="KW-0813">Transport</keyword>
<evidence type="ECO:0000313" key="5">
    <source>
        <dbReference type="EMBL" id="MEA5456291.1"/>
    </source>
</evidence>
<keyword evidence="3 5" id="KW-0067">ATP-binding</keyword>
<dbReference type="Pfam" id="PF08402">
    <property type="entry name" value="TOBE_2"/>
    <property type="match status" value="1"/>
</dbReference>
<dbReference type="SMART" id="SM00382">
    <property type="entry name" value="AAA"/>
    <property type="match status" value="1"/>
</dbReference>
<dbReference type="GO" id="GO:0005524">
    <property type="term" value="F:ATP binding"/>
    <property type="evidence" value="ECO:0007669"/>
    <property type="project" value="UniProtKB-KW"/>
</dbReference>
<dbReference type="InterPro" id="IPR050093">
    <property type="entry name" value="ABC_SmlMolc_Importer"/>
</dbReference>
<dbReference type="InterPro" id="IPR008995">
    <property type="entry name" value="Mo/tungstate-bd_C_term_dom"/>
</dbReference>
<evidence type="ECO:0000259" key="4">
    <source>
        <dbReference type="PROSITE" id="PS50893"/>
    </source>
</evidence>
<feature type="domain" description="ABC transporter" evidence="4">
    <location>
        <begin position="37"/>
        <end position="269"/>
    </location>
</feature>
<dbReference type="InterPro" id="IPR027417">
    <property type="entry name" value="P-loop_NTPase"/>
</dbReference>
<reference evidence="5 6" key="1">
    <citation type="submission" date="2023-12" db="EMBL/GenBank/DDBJ databases">
        <title>Sinomonas terricola sp. nov, isolated from litchi orchard soil in Guangdong, PR China.</title>
        <authorList>
            <person name="Jiaxin W."/>
            <person name="Yang Z."/>
            <person name="Honghui Z."/>
        </authorList>
    </citation>
    <scope>NUCLEOTIDE SEQUENCE [LARGE SCALE GENOMIC DNA]</scope>
    <source>
        <strain evidence="5 6">JGH33</strain>
    </source>
</reference>
<dbReference type="InterPro" id="IPR003593">
    <property type="entry name" value="AAA+_ATPase"/>
</dbReference>
<name>A0ABU5TAZ7_9MICC</name>
<keyword evidence="2" id="KW-0547">Nucleotide-binding</keyword>
<dbReference type="InterPro" id="IPR013611">
    <property type="entry name" value="Transp-assoc_OB_typ2"/>
</dbReference>
<protein>
    <submittedName>
        <fullName evidence="5">ABC transporter ATP-binding protein</fullName>
    </submittedName>
</protein>
<evidence type="ECO:0000256" key="2">
    <source>
        <dbReference type="ARBA" id="ARBA00022741"/>
    </source>
</evidence>
<dbReference type="Proteomes" id="UP001304769">
    <property type="component" value="Unassembled WGS sequence"/>
</dbReference>
<dbReference type="PROSITE" id="PS50893">
    <property type="entry name" value="ABC_TRANSPORTER_2"/>
    <property type="match status" value="1"/>
</dbReference>
<proteinExistence type="predicted"/>
<gene>
    <name evidence="5" type="ORF">SPF06_16260</name>
</gene>
<dbReference type="InterPro" id="IPR003439">
    <property type="entry name" value="ABC_transporter-like_ATP-bd"/>
</dbReference>
<dbReference type="Gene3D" id="3.40.50.300">
    <property type="entry name" value="P-loop containing nucleotide triphosphate hydrolases"/>
    <property type="match status" value="1"/>
</dbReference>
<evidence type="ECO:0000256" key="1">
    <source>
        <dbReference type="ARBA" id="ARBA00022448"/>
    </source>
</evidence>
<sequence>MTSNPTLARTASTTGDAAARADFDGAVPQSAPPTGGLDITGLTKSLGGRTIIDSLDMAVRPGELVSLLGPSGCGKTTTLRMIAGFLAPDAGSIQVGGREVVHLGPEQRPSAMVFQNYALWPHMTVAKNVGFPLKLRRPKPSKAVIAERVDAALELVNLLHHRDSRPARISGGEQQRTALARALVQEPELLLLDEPLSNLDAKLRVKVREDIREIQQRLGITTLIVTHDQEEAISMSDRIAVMNHGRIEQFSTPSELYGAPATEFVATFVGSLNRLEGRLEGGRIVEGSGVLGIRPEDVVFVEGGEGSAEDGWLPATVERVVPRGHFAELTVRREDAVLRSFATGLPPAVGSRGRARIGNWLEFEDGRLVRKGSA</sequence>
<dbReference type="SUPFAM" id="SSF52540">
    <property type="entry name" value="P-loop containing nucleoside triphosphate hydrolases"/>
    <property type="match status" value="1"/>
</dbReference>
<dbReference type="Pfam" id="PF00005">
    <property type="entry name" value="ABC_tran"/>
    <property type="match status" value="1"/>
</dbReference>
<accession>A0ABU5TAZ7</accession>
<keyword evidence="6" id="KW-1185">Reference proteome</keyword>